<dbReference type="EMBL" id="CM002910">
    <property type="protein sequence ID" value="KMY90961.1"/>
    <property type="molecule type" value="Genomic_DNA"/>
</dbReference>
<protein>
    <submittedName>
        <fullName evidence="1">Uncharacterized protein</fullName>
    </submittedName>
</protein>
<evidence type="ECO:0000313" key="2">
    <source>
        <dbReference type="Proteomes" id="UP000035880"/>
    </source>
</evidence>
<proteinExistence type="predicted"/>
<accession>A0A0J9R4Q4</accession>
<sequence>MCCNPGGCCNLPSCIQCTNFCFNCWTGTAAVPCCRRSCIPGCSSSPGCRC</sequence>
<dbReference type="KEGG" id="dsi:Dsimw501_GD27388"/>
<evidence type="ECO:0000313" key="1">
    <source>
        <dbReference type="EMBL" id="KMY90961.1"/>
    </source>
</evidence>
<reference evidence="1 2" key="1">
    <citation type="journal article" date="2013" name="Genome Res.">
        <title>A second-generation assembly of the Drosophila simulans genome provides new insights into patterns of lineage-specific divergence.</title>
        <authorList>
            <person name="Hu T.T."/>
            <person name="Eisen M.B."/>
            <person name="Thornton K.R."/>
            <person name="Andolfatto P."/>
        </authorList>
    </citation>
    <scope>NUCLEOTIDE SEQUENCE [LARGE SCALE GENOMIC DNA]</scope>
    <source>
        <strain evidence="2">w501</strain>
    </source>
</reference>
<dbReference type="Proteomes" id="UP000035880">
    <property type="component" value="Chromosome 2L"/>
</dbReference>
<name>A0A0J9R4Q4_DROSI</name>
<dbReference type="OrthoDB" id="7854013at2759"/>
<gene>
    <name evidence="1" type="primary">Dsim\GD27388</name>
    <name evidence="1" type="ORF">Dsimw501_GD27388</name>
</gene>
<organism evidence="1 2">
    <name type="scientific">Drosophila simulans</name>
    <name type="common">Fruit fly</name>
    <dbReference type="NCBI Taxonomy" id="7240"/>
    <lineage>
        <taxon>Eukaryota</taxon>
        <taxon>Metazoa</taxon>
        <taxon>Ecdysozoa</taxon>
        <taxon>Arthropoda</taxon>
        <taxon>Hexapoda</taxon>
        <taxon>Insecta</taxon>
        <taxon>Pterygota</taxon>
        <taxon>Neoptera</taxon>
        <taxon>Endopterygota</taxon>
        <taxon>Diptera</taxon>
        <taxon>Brachycera</taxon>
        <taxon>Muscomorpha</taxon>
        <taxon>Ephydroidea</taxon>
        <taxon>Drosophilidae</taxon>
        <taxon>Drosophila</taxon>
        <taxon>Sophophora</taxon>
    </lineage>
</organism>
<dbReference type="AlphaFoldDB" id="A0A0J9R4Q4"/>
<dbReference type="Bgee" id="FBgn0268678">
    <property type="expression patterns" value="Expressed in male reproductive system and 2 other cell types or tissues"/>
</dbReference>